<evidence type="ECO:0000313" key="2">
    <source>
        <dbReference type="Proteomes" id="UP000011761"/>
    </source>
</evidence>
<keyword evidence="2" id="KW-1185">Reference proteome</keyword>
<name>M2N3R0_BAUPA</name>
<dbReference type="OrthoDB" id="2013972at2759"/>
<dbReference type="KEGG" id="bcom:BAUCODRAFT_248957"/>
<dbReference type="RefSeq" id="XP_007679703.1">
    <property type="nucleotide sequence ID" value="XM_007681513.1"/>
</dbReference>
<sequence>MAPATSKPANTKLTGHCAWKMRAGFAALGINLWKGGELLPLFDRSGLARVKQITRSMPTGPWPDDAYDKQIGTLWTDMTVNGLDALATRPLVEGLAMEGSEVERLIGEARVELREGRARHFMRL</sequence>
<reference evidence="1 2" key="1">
    <citation type="journal article" date="2012" name="PLoS Pathog.">
        <title>Diverse lifestyles and strategies of plant pathogenesis encoded in the genomes of eighteen Dothideomycetes fungi.</title>
        <authorList>
            <person name="Ohm R.A."/>
            <person name="Feau N."/>
            <person name="Henrissat B."/>
            <person name="Schoch C.L."/>
            <person name="Horwitz B.A."/>
            <person name="Barry K.W."/>
            <person name="Condon B.J."/>
            <person name="Copeland A.C."/>
            <person name="Dhillon B."/>
            <person name="Glaser F."/>
            <person name="Hesse C.N."/>
            <person name="Kosti I."/>
            <person name="LaButti K."/>
            <person name="Lindquist E.A."/>
            <person name="Lucas S."/>
            <person name="Salamov A.A."/>
            <person name="Bradshaw R.E."/>
            <person name="Ciuffetti L."/>
            <person name="Hamelin R.C."/>
            <person name="Kema G.H.J."/>
            <person name="Lawrence C."/>
            <person name="Scott J.A."/>
            <person name="Spatafora J.W."/>
            <person name="Turgeon B.G."/>
            <person name="de Wit P.J.G.M."/>
            <person name="Zhong S."/>
            <person name="Goodwin S.B."/>
            <person name="Grigoriev I.V."/>
        </authorList>
    </citation>
    <scope>NUCLEOTIDE SEQUENCE [LARGE SCALE GENOMIC DNA]</scope>
    <source>
        <strain evidence="1 2">UAMH 10762</strain>
    </source>
</reference>
<gene>
    <name evidence="1" type="ORF">BAUCODRAFT_248957</name>
</gene>
<accession>M2N3R0</accession>
<evidence type="ECO:0000313" key="1">
    <source>
        <dbReference type="EMBL" id="EMC93649.1"/>
    </source>
</evidence>
<proteinExistence type="predicted"/>
<dbReference type="GeneID" id="19110240"/>
<dbReference type="HOGENOM" id="CLU_2003475_0_0_1"/>
<dbReference type="AlphaFoldDB" id="M2N3R0"/>
<dbReference type="Proteomes" id="UP000011761">
    <property type="component" value="Unassembled WGS sequence"/>
</dbReference>
<dbReference type="EMBL" id="KB445560">
    <property type="protein sequence ID" value="EMC93649.1"/>
    <property type="molecule type" value="Genomic_DNA"/>
</dbReference>
<protein>
    <submittedName>
        <fullName evidence="1">Uncharacterized protein</fullName>
    </submittedName>
</protein>
<organism evidence="1 2">
    <name type="scientific">Baudoinia panamericana (strain UAMH 10762)</name>
    <name type="common">Angels' share fungus</name>
    <name type="synonym">Baudoinia compniacensis (strain UAMH 10762)</name>
    <dbReference type="NCBI Taxonomy" id="717646"/>
    <lineage>
        <taxon>Eukaryota</taxon>
        <taxon>Fungi</taxon>
        <taxon>Dikarya</taxon>
        <taxon>Ascomycota</taxon>
        <taxon>Pezizomycotina</taxon>
        <taxon>Dothideomycetes</taxon>
        <taxon>Dothideomycetidae</taxon>
        <taxon>Mycosphaerellales</taxon>
        <taxon>Teratosphaeriaceae</taxon>
        <taxon>Baudoinia</taxon>
    </lineage>
</organism>